<feature type="transmembrane region" description="Helical" evidence="1">
    <location>
        <begin position="12"/>
        <end position="38"/>
    </location>
</feature>
<organism evidence="3 4">
    <name type="scientific">Desulfosarcina widdelii</name>
    <dbReference type="NCBI Taxonomy" id="947919"/>
    <lineage>
        <taxon>Bacteria</taxon>
        <taxon>Pseudomonadati</taxon>
        <taxon>Thermodesulfobacteriota</taxon>
        <taxon>Desulfobacteria</taxon>
        <taxon>Desulfobacterales</taxon>
        <taxon>Desulfosarcinaceae</taxon>
        <taxon>Desulfosarcina</taxon>
    </lineage>
</organism>
<keyword evidence="1" id="KW-0472">Membrane</keyword>
<protein>
    <recommendedName>
        <fullName evidence="2">SHOCT domain-containing protein</fullName>
    </recommendedName>
</protein>
<evidence type="ECO:0000313" key="4">
    <source>
        <dbReference type="Proteomes" id="UP000427769"/>
    </source>
</evidence>
<keyword evidence="4" id="KW-1185">Reference proteome</keyword>
<feature type="domain" description="SHOCT" evidence="2">
    <location>
        <begin position="58"/>
        <end position="85"/>
    </location>
</feature>
<proteinExistence type="predicted"/>
<keyword evidence="1" id="KW-1133">Transmembrane helix</keyword>
<dbReference type="EMBL" id="AP021875">
    <property type="protein sequence ID" value="BBO77370.1"/>
    <property type="molecule type" value="Genomic_DNA"/>
</dbReference>
<accession>A0A5K7Z9C5</accession>
<dbReference type="InterPro" id="IPR018649">
    <property type="entry name" value="SHOCT"/>
</dbReference>
<dbReference type="Proteomes" id="UP000427769">
    <property type="component" value="Chromosome"/>
</dbReference>
<keyword evidence="1" id="KW-0812">Transmembrane</keyword>
<dbReference type="KEGG" id="dwd:DSCW_47870"/>
<evidence type="ECO:0000256" key="1">
    <source>
        <dbReference type="SAM" id="Phobius"/>
    </source>
</evidence>
<reference evidence="3 4" key="1">
    <citation type="submission" date="2019-11" db="EMBL/GenBank/DDBJ databases">
        <title>Comparative genomics of hydrocarbon-degrading Desulfosarcina strains.</title>
        <authorList>
            <person name="Watanabe M."/>
            <person name="Kojima H."/>
            <person name="Fukui M."/>
        </authorList>
    </citation>
    <scope>NUCLEOTIDE SEQUENCE [LARGE SCALE GENOMIC DNA]</scope>
    <source>
        <strain evidence="3 4">PP31</strain>
    </source>
</reference>
<dbReference type="Pfam" id="PF09851">
    <property type="entry name" value="SHOCT"/>
    <property type="match status" value="1"/>
</dbReference>
<evidence type="ECO:0000259" key="2">
    <source>
        <dbReference type="Pfam" id="PF09851"/>
    </source>
</evidence>
<dbReference type="AlphaFoldDB" id="A0A5K7Z9C5"/>
<name>A0A5K7Z9C5_9BACT</name>
<sequence>MWGCSYYGNIPFIGFLFSRGIISLIFWSLIIFAIIFFIKTISRKNDYSKESVTTDRNDSLEILKMRYAKGEINNEEFNKMKQVLL</sequence>
<dbReference type="OrthoDB" id="5432397at2"/>
<gene>
    <name evidence="3" type="ORF">DSCW_47870</name>
</gene>
<evidence type="ECO:0000313" key="3">
    <source>
        <dbReference type="EMBL" id="BBO77370.1"/>
    </source>
</evidence>